<dbReference type="SUPFAM" id="SSF56784">
    <property type="entry name" value="HAD-like"/>
    <property type="match status" value="1"/>
</dbReference>
<dbReference type="SFLD" id="SFLDS00003">
    <property type="entry name" value="Haloacid_Dehalogenase"/>
    <property type="match status" value="1"/>
</dbReference>
<evidence type="ECO:0000313" key="1">
    <source>
        <dbReference type="EMBL" id="MDQ7938178.1"/>
    </source>
</evidence>
<name>A0ABU1ACS3_9LACO</name>
<dbReference type="InterPro" id="IPR052550">
    <property type="entry name" value="Pyrimidine_5'-ntase_YjjG"/>
</dbReference>
<dbReference type="PANTHER" id="PTHR47478:SF1">
    <property type="entry name" value="PYRIMIDINE 5'-NUCLEOTIDASE YJJG"/>
    <property type="match status" value="1"/>
</dbReference>
<protein>
    <submittedName>
        <fullName evidence="1">YjjG family noncanonical pyrimidine nucleotidase</fullName>
    </submittedName>
</protein>
<reference evidence="1 2" key="1">
    <citation type="journal article" date="2023" name="Int. J. Syst. Evol. Microbiol.">
        <title>Lactiplantibacillus brownii sp. nov., a novel psychrotolerant species isolated from sauerkraut.</title>
        <authorList>
            <person name="Heng Y.C."/>
            <person name="Silvaraju S."/>
            <person name="Lee J.K.Y."/>
            <person name="Kittelmann S."/>
        </authorList>
    </citation>
    <scope>NUCLEOTIDE SEQUENCE [LARGE SCALE GENOMIC DNA]</scope>
    <source>
        <strain evidence="1 2">WILCCON 0030</strain>
    </source>
</reference>
<dbReference type="Pfam" id="PF13419">
    <property type="entry name" value="HAD_2"/>
    <property type="match status" value="1"/>
</dbReference>
<gene>
    <name evidence="1" type="ORF">RA086_11220</name>
</gene>
<keyword evidence="2" id="KW-1185">Reference proteome</keyword>
<proteinExistence type="predicted"/>
<organism evidence="1 2">
    <name type="scientific">Lactiplantibacillus brownii</name>
    <dbReference type="NCBI Taxonomy" id="3069269"/>
    <lineage>
        <taxon>Bacteria</taxon>
        <taxon>Bacillati</taxon>
        <taxon>Bacillota</taxon>
        <taxon>Bacilli</taxon>
        <taxon>Lactobacillales</taxon>
        <taxon>Lactobacillaceae</taxon>
        <taxon>Lactiplantibacillus</taxon>
    </lineage>
</organism>
<dbReference type="Gene3D" id="1.10.150.240">
    <property type="entry name" value="Putative phosphatase, domain 2"/>
    <property type="match status" value="1"/>
</dbReference>
<dbReference type="RefSeq" id="WP_308703873.1">
    <property type="nucleotide sequence ID" value="NZ_AP027463.1"/>
</dbReference>
<accession>A0ABU1ACS3</accession>
<evidence type="ECO:0000313" key="2">
    <source>
        <dbReference type="Proteomes" id="UP001227831"/>
    </source>
</evidence>
<dbReference type="Gene3D" id="3.40.50.1000">
    <property type="entry name" value="HAD superfamily/HAD-like"/>
    <property type="match status" value="1"/>
</dbReference>
<dbReference type="InterPro" id="IPR036412">
    <property type="entry name" value="HAD-like_sf"/>
</dbReference>
<dbReference type="EMBL" id="JAVCWF010000001">
    <property type="protein sequence ID" value="MDQ7938178.1"/>
    <property type="molecule type" value="Genomic_DNA"/>
</dbReference>
<dbReference type="PANTHER" id="PTHR47478">
    <property type="match status" value="1"/>
</dbReference>
<dbReference type="InterPro" id="IPR041492">
    <property type="entry name" value="HAD_2"/>
</dbReference>
<comment type="caution">
    <text evidence="1">The sequence shown here is derived from an EMBL/GenBank/DDBJ whole genome shotgun (WGS) entry which is preliminary data.</text>
</comment>
<dbReference type="InterPro" id="IPR023214">
    <property type="entry name" value="HAD_sf"/>
</dbReference>
<dbReference type="SFLD" id="SFLDG01129">
    <property type="entry name" value="C1.5:_HAD__Beta-PGM__Phosphata"/>
    <property type="match status" value="1"/>
</dbReference>
<dbReference type="NCBIfam" id="TIGR02254">
    <property type="entry name" value="YjjG_YfnB"/>
    <property type="match status" value="1"/>
</dbReference>
<dbReference type="PRINTS" id="PR00413">
    <property type="entry name" value="HADHALOGNASE"/>
</dbReference>
<dbReference type="InterPro" id="IPR011951">
    <property type="entry name" value="HAD-SF_hydro_IA_YjjG/PynA"/>
</dbReference>
<dbReference type="Proteomes" id="UP001227831">
    <property type="component" value="Unassembled WGS sequence"/>
</dbReference>
<dbReference type="NCBIfam" id="TIGR01549">
    <property type="entry name" value="HAD-SF-IA-v1"/>
    <property type="match status" value="1"/>
</dbReference>
<dbReference type="InterPro" id="IPR006439">
    <property type="entry name" value="HAD-SF_hydro_IA"/>
</dbReference>
<dbReference type="InterPro" id="IPR023198">
    <property type="entry name" value="PGP-like_dom2"/>
</dbReference>
<sequence length="227" mass="25582">MLKYVIFDLDDTLLDFSRGEQECITYLLQKYGVTDLPHGMQVYQAHNHWVWSQIEHGAERQPLLDQRFAVVFAKLGISVNGHALQQEYNTMLAHNFHVIPGATTLLDQLQSAGLTLIVGTNGVKTTQLSRLQGSGLASYFRQAFISEDLGVSKPDSNFFTAIFNQLPNMTVNNTIMVGDSLTSDIQGANSVDLPSIWYNPRHLSNDHDYRPTKIVTDYDQLKRLLSH</sequence>